<dbReference type="AlphaFoldDB" id="A0A381PAX4"/>
<evidence type="ECO:0000256" key="6">
    <source>
        <dbReference type="ARBA" id="ARBA00022741"/>
    </source>
</evidence>
<evidence type="ECO:0000256" key="8">
    <source>
        <dbReference type="ARBA" id="ARBA00022840"/>
    </source>
</evidence>
<dbReference type="EC" id="2.7.1.130" evidence="2"/>
<keyword evidence="8" id="KW-0067">ATP-binding</keyword>
<dbReference type="InterPro" id="IPR003758">
    <property type="entry name" value="LpxK"/>
</dbReference>
<proteinExistence type="inferred from homology"/>
<dbReference type="EMBL" id="UINC01000925">
    <property type="protein sequence ID" value="SUZ63774.1"/>
    <property type="molecule type" value="Genomic_DNA"/>
</dbReference>
<keyword evidence="7" id="KW-0418">Kinase</keyword>
<dbReference type="GO" id="GO:0009029">
    <property type="term" value="F:lipid-A 4'-kinase activity"/>
    <property type="evidence" value="ECO:0007669"/>
    <property type="project" value="UniProtKB-EC"/>
</dbReference>
<gene>
    <name evidence="10" type="ORF">METZ01_LOCUS16628</name>
</gene>
<dbReference type="PANTHER" id="PTHR42724">
    <property type="entry name" value="TETRAACYLDISACCHARIDE 4'-KINASE"/>
    <property type="match status" value="1"/>
</dbReference>
<dbReference type="NCBIfam" id="TIGR00682">
    <property type="entry name" value="lpxK"/>
    <property type="match status" value="1"/>
</dbReference>
<dbReference type="GO" id="GO:0005524">
    <property type="term" value="F:ATP binding"/>
    <property type="evidence" value="ECO:0007669"/>
    <property type="project" value="UniProtKB-KW"/>
</dbReference>
<name>A0A381PAX4_9ZZZZ</name>
<evidence type="ECO:0000256" key="1">
    <source>
        <dbReference type="ARBA" id="ARBA00004870"/>
    </source>
</evidence>
<dbReference type="HAMAP" id="MF_00409">
    <property type="entry name" value="LpxK"/>
    <property type="match status" value="1"/>
</dbReference>
<comment type="pathway">
    <text evidence="1">Glycolipid biosynthesis; lipid IV(A) biosynthesis; lipid IV(A) from (3R)-3-hydroxytetradecanoyl-[acyl-carrier-protein] and UDP-N-acetyl-alpha-D-glucosamine: step 6/6.</text>
</comment>
<protein>
    <recommendedName>
        <fullName evidence="2">tetraacyldisaccharide 4'-kinase</fullName>
        <ecNumber evidence="2">2.7.1.130</ecNumber>
    </recommendedName>
</protein>
<dbReference type="GO" id="GO:0009244">
    <property type="term" value="P:lipopolysaccharide core region biosynthetic process"/>
    <property type="evidence" value="ECO:0007669"/>
    <property type="project" value="TreeGrafter"/>
</dbReference>
<evidence type="ECO:0000256" key="5">
    <source>
        <dbReference type="ARBA" id="ARBA00022679"/>
    </source>
</evidence>
<reference evidence="10" key="1">
    <citation type="submission" date="2018-05" db="EMBL/GenBank/DDBJ databases">
        <authorList>
            <person name="Lanie J.A."/>
            <person name="Ng W.-L."/>
            <person name="Kazmierczak K.M."/>
            <person name="Andrzejewski T.M."/>
            <person name="Davidsen T.M."/>
            <person name="Wayne K.J."/>
            <person name="Tettelin H."/>
            <person name="Glass J.I."/>
            <person name="Rusch D."/>
            <person name="Podicherti R."/>
            <person name="Tsui H.-C.T."/>
            <person name="Winkler M.E."/>
        </authorList>
    </citation>
    <scope>NUCLEOTIDE SEQUENCE</scope>
</reference>
<keyword evidence="9" id="KW-0443">Lipid metabolism</keyword>
<sequence>MKPLLFATSQVFKSFVLLRLLAYRKGWLKTNRVNTPVISVGNLTVGGTGKTPVVDLLVKELQRLQIQPAVLSRGYKRKDSSSQQRLRFCEDSKIDPAFFGDEPYLLAQRNPEVPVYVGSSRFITADLAEKQDHPDILLLDDAYQHLAIHRDLNLLLIDAEQGLGNRHLLPFGVLREPENQWKRADAVILTKTNLATSDTVLQMLKHELQVNCPVFKFKYEVQGLTRLDGKAQLNLNEIINKRLLLTSGIAQPKGFERLLEQQSVEIIGKIEFPDHHDYGAEDVRKILEKQQKLKPEYLLTTEKDAVKLRNFAELGEQIWVLEMEMIPDNLWNDFLAEFLRLKFENL</sequence>
<evidence type="ECO:0000256" key="9">
    <source>
        <dbReference type="ARBA" id="ARBA00023098"/>
    </source>
</evidence>
<evidence type="ECO:0000313" key="10">
    <source>
        <dbReference type="EMBL" id="SUZ63774.1"/>
    </source>
</evidence>
<evidence type="ECO:0000256" key="7">
    <source>
        <dbReference type="ARBA" id="ARBA00022777"/>
    </source>
</evidence>
<keyword evidence="6" id="KW-0547">Nucleotide-binding</keyword>
<dbReference type="Pfam" id="PF02606">
    <property type="entry name" value="LpxK"/>
    <property type="match status" value="1"/>
</dbReference>
<dbReference type="GO" id="GO:0005886">
    <property type="term" value="C:plasma membrane"/>
    <property type="evidence" value="ECO:0007669"/>
    <property type="project" value="TreeGrafter"/>
</dbReference>
<dbReference type="PANTHER" id="PTHR42724:SF1">
    <property type="entry name" value="TETRAACYLDISACCHARIDE 4'-KINASE, MITOCHONDRIAL-RELATED"/>
    <property type="match status" value="1"/>
</dbReference>
<keyword evidence="5" id="KW-0808">Transferase</keyword>
<evidence type="ECO:0000256" key="4">
    <source>
        <dbReference type="ARBA" id="ARBA00022556"/>
    </source>
</evidence>
<keyword evidence="3" id="KW-0444">Lipid biosynthesis</keyword>
<evidence type="ECO:0000256" key="2">
    <source>
        <dbReference type="ARBA" id="ARBA00012071"/>
    </source>
</evidence>
<keyword evidence="4" id="KW-0441">Lipid A biosynthesis</keyword>
<dbReference type="GO" id="GO:0009245">
    <property type="term" value="P:lipid A biosynthetic process"/>
    <property type="evidence" value="ECO:0007669"/>
    <property type="project" value="UniProtKB-KW"/>
</dbReference>
<dbReference type="InterPro" id="IPR027417">
    <property type="entry name" value="P-loop_NTPase"/>
</dbReference>
<dbReference type="SUPFAM" id="SSF52540">
    <property type="entry name" value="P-loop containing nucleoside triphosphate hydrolases"/>
    <property type="match status" value="1"/>
</dbReference>
<dbReference type="UniPathway" id="UPA00359">
    <property type="reaction ID" value="UER00482"/>
</dbReference>
<accession>A0A381PAX4</accession>
<organism evidence="10">
    <name type="scientific">marine metagenome</name>
    <dbReference type="NCBI Taxonomy" id="408172"/>
    <lineage>
        <taxon>unclassified sequences</taxon>
        <taxon>metagenomes</taxon>
        <taxon>ecological metagenomes</taxon>
    </lineage>
</organism>
<evidence type="ECO:0000256" key="3">
    <source>
        <dbReference type="ARBA" id="ARBA00022516"/>
    </source>
</evidence>